<evidence type="ECO:0000313" key="1">
    <source>
        <dbReference type="EMBL" id="KZR96364.1"/>
    </source>
</evidence>
<comment type="caution">
    <text evidence="1">The sequence shown here is derived from an EMBL/GenBank/DDBJ whole genome shotgun (WGS) entry which is preliminary data.</text>
</comment>
<gene>
    <name evidence="1" type="ORF">APZ42_009336</name>
</gene>
<sequence length="161" mass="18449">MLDMLTLLLKDSAPSQPELSSITELFQLPMKDLDDAKNFEKLLRVQNNKSKTRTFFIGIRGTTNTIVGRVIKSIMTYECGSCFCYVGLNEDTVTVAFKTSTICDIVHDGVCEMHKSMTRDAVESNIKNWLRHCPRYALKNNEDRKINGEEEHRQDDSDYNC</sequence>
<dbReference type="EMBL" id="LRGB01025147">
    <property type="protein sequence ID" value="KZR96364.1"/>
    <property type="molecule type" value="Genomic_DNA"/>
</dbReference>
<dbReference type="Proteomes" id="UP000076858">
    <property type="component" value="Unassembled WGS sequence"/>
</dbReference>
<dbReference type="OrthoDB" id="6387530at2759"/>
<reference evidence="1 2" key="1">
    <citation type="submission" date="2016-03" db="EMBL/GenBank/DDBJ databases">
        <title>EvidentialGene: Evidence-directed Construction of Genes on Genomes.</title>
        <authorList>
            <person name="Gilbert D.G."/>
            <person name="Choi J.-H."/>
            <person name="Mockaitis K."/>
            <person name="Colbourne J."/>
            <person name="Pfrender M."/>
        </authorList>
    </citation>
    <scope>NUCLEOTIDE SEQUENCE [LARGE SCALE GENOMIC DNA]</scope>
    <source>
        <strain evidence="1 2">Xinb3</strain>
        <tissue evidence="1">Complete organism</tissue>
    </source>
</reference>
<evidence type="ECO:0000313" key="2">
    <source>
        <dbReference type="Proteomes" id="UP000076858"/>
    </source>
</evidence>
<organism evidence="1 2">
    <name type="scientific">Daphnia magna</name>
    <dbReference type="NCBI Taxonomy" id="35525"/>
    <lineage>
        <taxon>Eukaryota</taxon>
        <taxon>Metazoa</taxon>
        <taxon>Ecdysozoa</taxon>
        <taxon>Arthropoda</taxon>
        <taxon>Crustacea</taxon>
        <taxon>Branchiopoda</taxon>
        <taxon>Diplostraca</taxon>
        <taxon>Cladocera</taxon>
        <taxon>Anomopoda</taxon>
        <taxon>Daphniidae</taxon>
        <taxon>Daphnia</taxon>
    </lineage>
</organism>
<accession>A0A162CZ13</accession>
<dbReference type="PANTHER" id="PTHR34153">
    <property type="entry name" value="SI:CH211-262H13.3-RELATED-RELATED"/>
    <property type="match status" value="1"/>
</dbReference>
<dbReference type="PANTHER" id="PTHR34153:SF2">
    <property type="entry name" value="SI:CH211-262H13.3-RELATED"/>
    <property type="match status" value="1"/>
</dbReference>
<protein>
    <submittedName>
        <fullName evidence="1">Uncharacterized protein</fullName>
    </submittedName>
</protein>
<dbReference type="AlphaFoldDB" id="A0A162CZ13"/>
<keyword evidence="2" id="KW-1185">Reference proteome</keyword>
<proteinExistence type="predicted"/>
<name>A0A162CZ13_9CRUS</name>